<comment type="subcellular location">
    <subcellularLocation>
        <location evidence="3">Cytoplasm</location>
    </subcellularLocation>
    <subcellularLocation>
        <location evidence="2">Nucleus</location>
    </subcellularLocation>
</comment>
<keyword evidence="5" id="KW-0064">Aspartyl protease</keyword>
<protein>
    <submittedName>
        <fullName evidence="11">Retrovirus-related Pol polyprotein from transposon TNT 1-94</fullName>
    </submittedName>
</protein>
<dbReference type="InterPro" id="IPR043502">
    <property type="entry name" value="DNA/RNA_pol_sf"/>
</dbReference>
<gene>
    <name evidence="11" type="primary">POLX</name>
    <name evidence="11" type="ORF">Cantr_02438</name>
</gene>
<dbReference type="GO" id="GO:0015074">
    <property type="term" value="P:DNA integration"/>
    <property type="evidence" value="ECO:0007669"/>
    <property type="project" value="InterPro"/>
</dbReference>
<dbReference type="CDD" id="cd09272">
    <property type="entry name" value="RNase_HI_RT_Ty1"/>
    <property type="match status" value="1"/>
</dbReference>
<dbReference type="PANTHER" id="PTHR11439">
    <property type="entry name" value="GAG-POL-RELATED RETROTRANSPOSON"/>
    <property type="match status" value="1"/>
</dbReference>
<evidence type="ECO:0000256" key="8">
    <source>
        <dbReference type="ARBA" id="ARBA00025590"/>
    </source>
</evidence>
<dbReference type="PROSITE" id="PS50994">
    <property type="entry name" value="INTEGRASE"/>
    <property type="match status" value="1"/>
</dbReference>
<organism evidence="11 12">
    <name type="scientific">Candida viswanathii</name>
    <dbReference type="NCBI Taxonomy" id="5486"/>
    <lineage>
        <taxon>Eukaryota</taxon>
        <taxon>Fungi</taxon>
        <taxon>Dikarya</taxon>
        <taxon>Ascomycota</taxon>
        <taxon>Saccharomycotina</taxon>
        <taxon>Pichiomycetes</taxon>
        <taxon>Debaryomycetaceae</taxon>
        <taxon>Candida/Lodderomyces clade</taxon>
        <taxon>Candida</taxon>
    </lineage>
</organism>
<name>A0A367YN79_9ASCO</name>
<dbReference type="InterPro" id="IPR012337">
    <property type="entry name" value="RNaseH-like_sf"/>
</dbReference>
<comment type="catalytic activity">
    <reaction evidence="1">
        <text>Endonucleolytic cleavage to 5'-phosphomonoester.</text>
        <dbReference type="EC" id="3.1.26.4"/>
    </reaction>
</comment>
<evidence type="ECO:0000256" key="5">
    <source>
        <dbReference type="ARBA" id="ARBA00022750"/>
    </source>
</evidence>
<dbReference type="InterPro" id="IPR036397">
    <property type="entry name" value="RNaseH_sf"/>
</dbReference>
<comment type="function">
    <text evidence="9">Integrase (IN) targets the VLP to the nucleus, where a subparticle preintegration complex (PIC) containing at least integrase and the newly synthesized dsDNA copy of the retrotransposon must transit the nuclear membrane. Once in the nucleus, integrase performs the integration of the dsDNA into the host genome.</text>
</comment>
<keyword evidence="4" id="KW-0963">Cytoplasm</keyword>
<evidence type="ECO:0000256" key="4">
    <source>
        <dbReference type="ARBA" id="ARBA00022490"/>
    </source>
</evidence>
<dbReference type="InterPro" id="IPR001584">
    <property type="entry name" value="Integrase_cat-core"/>
</dbReference>
<dbReference type="GO" id="GO:0004523">
    <property type="term" value="F:RNA-DNA hybrid ribonuclease activity"/>
    <property type="evidence" value="ECO:0007669"/>
    <property type="project" value="UniProtKB-EC"/>
</dbReference>
<dbReference type="Gene3D" id="3.30.420.10">
    <property type="entry name" value="Ribonuclease H-like superfamily/Ribonuclease H"/>
    <property type="match status" value="1"/>
</dbReference>
<keyword evidence="7" id="KW-0539">Nucleus</keyword>
<evidence type="ECO:0000259" key="10">
    <source>
        <dbReference type="PROSITE" id="PS50994"/>
    </source>
</evidence>
<feature type="domain" description="Integrase catalytic" evidence="10">
    <location>
        <begin position="244"/>
        <end position="446"/>
    </location>
</feature>
<dbReference type="OrthoDB" id="4026574at2759"/>
<accession>A0A367YN79</accession>
<evidence type="ECO:0000256" key="2">
    <source>
        <dbReference type="ARBA" id="ARBA00004123"/>
    </source>
</evidence>
<keyword evidence="12" id="KW-1185">Reference proteome</keyword>
<dbReference type="Proteomes" id="UP000253472">
    <property type="component" value="Unassembled WGS sequence"/>
</dbReference>
<dbReference type="EMBL" id="QLNQ01000001">
    <property type="protein sequence ID" value="RCK67009.1"/>
    <property type="molecule type" value="Genomic_DNA"/>
</dbReference>
<proteinExistence type="predicted"/>
<dbReference type="InterPro" id="IPR013103">
    <property type="entry name" value="RVT_2"/>
</dbReference>
<dbReference type="PANTHER" id="PTHR11439:SF440">
    <property type="entry name" value="INTEGRASE CATALYTIC DOMAIN-CONTAINING PROTEIN"/>
    <property type="match status" value="1"/>
</dbReference>
<evidence type="ECO:0000256" key="9">
    <source>
        <dbReference type="ARBA" id="ARBA00025615"/>
    </source>
</evidence>
<evidence type="ECO:0000256" key="1">
    <source>
        <dbReference type="ARBA" id="ARBA00000077"/>
    </source>
</evidence>
<keyword evidence="5" id="KW-0645">Protease</keyword>
<keyword evidence="5" id="KW-0378">Hydrolase</keyword>
<reference evidence="11 12" key="1">
    <citation type="submission" date="2018-06" db="EMBL/GenBank/DDBJ databases">
        <title>Whole genome sequencing of Candida tropicalis (genome annotated by CSBL at Korea University).</title>
        <authorList>
            <person name="Ahn J."/>
        </authorList>
    </citation>
    <scope>NUCLEOTIDE SEQUENCE [LARGE SCALE GENOMIC DNA]</scope>
    <source>
        <strain evidence="11 12">ATCC 20962</strain>
    </source>
</reference>
<dbReference type="STRING" id="5486.A0A367YN79"/>
<dbReference type="Pfam" id="PF22936">
    <property type="entry name" value="Pol_BBD"/>
    <property type="match status" value="1"/>
</dbReference>
<dbReference type="GO" id="GO:0003723">
    <property type="term" value="F:RNA binding"/>
    <property type="evidence" value="ECO:0007669"/>
    <property type="project" value="UniProtKB-KW"/>
</dbReference>
<dbReference type="InterPro" id="IPR054722">
    <property type="entry name" value="PolX-like_BBD"/>
</dbReference>
<dbReference type="GO" id="GO:0005737">
    <property type="term" value="C:cytoplasm"/>
    <property type="evidence" value="ECO:0007669"/>
    <property type="project" value="UniProtKB-SubCell"/>
</dbReference>
<comment type="function">
    <text evidence="8">Reverse transcriptase/ribonuclease H (RT) is a multifunctional enzyme that catalyzes the conversion of the retro-elements RNA genome into dsDNA within the VLP. The enzyme displays a DNA polymerase activity that can copy either DNA or RNA templates, and a ribonuclease H (RNase H) activity that cleaves the RNA strand of RNA-DNA heteroduplexes during plus-strand synthesis and hydrolyzes RNA primers. The conversion leads to a linear dsDNA copy of the retrotransposon that includes long terminal repeats (LTRs) at both ends.</text>
</comment>
<dbReference type="SUPFAM" id="SSF53098">
    <property type="entry name" value="Ribonuclease H-like"/>
    <property type="match status" value="1"/>
</dbReference>
<evidence type="ECO:0000313" key="12">
    <source>
        <dbReference type="Proteomes" id="UP000253472"/>
    </source>
</evidence>
<evidence type="ECO:0000256" key="6">
    <source>
        <dbReference type="ARBA" id="ARBA00022884"/>
    </source>
</evidence>
<dbReference type="Pfam" id="PF07727">
    <property type="entry name" value="RVT_2"/>
    <property type="match status" value="1"/>
</dbReference>
<evidence type="ECO:0000256" key="3">
    <source>
        <dbReference type="ARBA" id="ARBA00004496"/>
    </source>
</evidence>
<sequence length="1474" mass="166263">MFLNNSIEIENVICLFDSGASSTVVNKVEYLHDPEYEFDVEEYSYAVANGEKVTATAVGNVVVKLPNKELLTISDVAYIKSLPHNLISINDLTKSRKLSVLFYNGKIKIRNEYSKKILMEALLDEEKLYKCKLEFIIPKLTNGKHISDRHRTDRNTENRKLLASINSGNSYNSIFNLTEEASPLQKDLWSAHLDTGHMSIERLLWLIKNHNLNVTRLPNDEEKVKNCILCRIANARAAPHNHITTRSPLRVLELVHADTMGPINALSYAVSSDRRFIVMPVTYYLTSLIDGYSRYASLIITKNKLVAIPLIEEMVTWNNKSAEKIHMIRLDNASELPTAAQLRQLGIKKSAVPPYSASMNGHAERFNLSIQKIIMKTLISFGEYAGHATVLFTYVVDYALNVYNNTPSKHVFNEVDNGEEMGDSIKTSSYMGKEHPTPYQMFYKNPRYKFTFVQFGIDCIVKITKPAEFKSLNLPIGEKYSPSVVHGSVLGISNDSNSFIVLFQNPNFSIRTTPNVQLLPSRNNIYKFLKHVPSQDVALGTRLLDNWNDMVENSTIQTTNQTESSVLATDDDIDMNQLPEMLTSTSEPLTAALESSMDVDAPTNNNIHNQKTVKSIGEPSINSSDNLLRRLIEKYPDVAQERQQQLEKLRVPLVQLKNVHQNTNADVDSVLDATNPRVNITEPRDSNIPTPVPTCPEAGGDGIIQNEVMRENPTSDVNHGAPIIQHNHNIASSHCCENLPTIEIPPSENRVEAGNFDKNEAGLDTQKSTRVQEVSARQSGPVQCTSHGKQILDKSVKMVSPDVPNVSDGVDERKEVFQPKADENQIASFGNTNSGSVDSIIDRKEIDQALETEKAYDHIANVARRIEATEPASRSLLREKLGEVTREKGKSKAQSMVHENPYITRSGRIVKPTYKKIFAIVKNPDLTDPNWRAARQAEIDNFVDRKVFRWVDPPPAGTKLLGTAWIDTYKEGDLKNVVYKSRLVIRGDQQTPNLNYLPNEVSVPVADLVSIRVLTSLAADLCYQIHHLDISSAYLNGKLTEDNIFVRPPRGVRNGNKIWLLLHPIYGMKQAGYAWFREIESVLKDMKFVEIVNANGVFKKDYDNGEKLFVALYVDDLFVMGREAKTIERFKDELSVIYDLKYFGTISEYLGVSFTFGNQSFKLDQTNYLKNLLEEFDIPKQEKRLIPLAVKINEFEDFVISNVDGRFFDAEVDPRKLLDESGIKFYQKAVGHLQWAVTCTRPDLSFVTNKLSAKCHAPTISDYKRLMDCFRYINQYPDIALQYQRSTNHNSSNGVIISIFSDASFSQFIDEKPVSGFAIYINDNLVHWASKKQTVQLESTAESELIALDSATKAGLKIKRMLRELGFNVTDTICYEDNSAVVAKVNNQVSYTSGKILNKAVQRLKELVRLGEIKVVQVASADNIADGLTKAFSKSQFMSFKERLLNFHDVDIQPVGDNKVTKINTCQDIEFRRN</sequence>
<evidence type="ECO:0000313" key="11">
    <source>
        <dbReference type="EMBL" id="RCK67009.1"/>
    </source>
</evidence>
<comment type="caution">
    <text evidence="11">The sequence shown here is derived from an EMBL/GenBank/DDBJ whole genome shotgun (WGS) entry which is preliminary data.</text>
</comment>
<dbReference type="GO" id="GO:0005634">
    <property type="term" value="C:nucleus"/>
    <property type="evidence" value="ECO:0007669"/>
    <property type="project" value="UniProtKB-SubCell"/>
</dbReference>
<evidence type="ECO:0000256" key="7">
    <source>
        <dbReference type="ARBA" id="ARBA00023242"/>
    </source>
</evidence>
<dbReference type="SUPFAM" id="SSF56672">
    <property type="entry name" value="DNA/RNA polymerases"/>
    <property type="match status" value="1"/>
</dbReference>
<keyword evidence="6" id="KW-0694">RNA-binding</keyword>
<dbReference type="GO" id="GO:0004190">
    <property type="term" value="F:aspartic-type endopeptidase activity"/>
    <property type="evidence" value="ECO:0007669"/>
    <property type="project" value="UniProtKB-KW"/>
</dbReference>